<dbReference type="GO" id="GO:0005524">
    <property type="term" value="F:ATP binding"/>
    <property type="evidence" value="ECO:0007669"/>
    <property type="project" value="UniProtKB-UniRule"/>
</dbReference>
<dbReference type="EMBL" id="FWFS01000003">
    <property type="protein sequence ID" value="SLN32727.1"/>
    <property type="molecule type" value="Genomic_DNA"/>
</dbReference>
<dbReference type="Pfam" id="PF01171">
    <property type="entry name" value="ATP_bind_3"/>
    <property type="match status" value="1"/>
</dbReference>
<feature type="domain" description="tRNA(Ile)-lysidine/2-thiocytidine synthase N-terminal" evidence="7">
    <location>
        <begin position="25"/>
        <end position="203"/>
    </location>
</feature>
<name>A0A1Y5S764_9RHOB</name>
<keyword evidence="2 6" id="KW-0819">tRNA processing</keyword>
<dbReference type="PANTHER" id="PTHR43033">
    <property type="entry name" value="TRNA(ILE)-LYSIDINE SYNTHASE-RELATED"/>
    <property type="match status" value="1"/>
</dbReference>
<reference evidence="8 9" key="1">
    <citation type="submission" date="2017-03" db="EMBL/GenBank/DDBJ databases">
        <authorList>
            <person name="Afonso C.L."/>
            <person name="Miller P.J."/>
            <person name="Scott M.A."/>
            <person name="Spackman E."/>
            <person name="Goraichik I."/>
            <person name="Dimitrov K.M."/>
            <person name="Suarez D.L."/>
            <person name="Swayne D.E."/>
        </authorList>
    </citation>
    <scope>NUCLEOTIDE SEQUENCE [LARGE SCALE GENOMIC DNA]</scope>
    <source>
        <strain evidence="8 9">CECT 8620</strain>
    </source>
</reference>
<dbReference type="GO" id="GO:0006400">
    <property type="term" value="P:tRNA modification"/>
    <property type="evidence" value="ECO:0007669"/>
    <property type="project" value="UniProtKB-UniRule"/>
</dbReference>
<dbReference type="InterPro" id="IPR012795">
    <property type="entry name" value="tRNA_Ile_lys_synt_N"/>
</dbReference>
<dbReference type="RefSeq" id="WP_143267427.1">
    <property type="nucleotide sequence ID" value="NZ_FWFS01000003.1"/>
</dbReference>
<dbReference type="InterPro" id="IPR012094">
    <property type="entry name" value="tRNA_Ile_lys_synt"/>
</dbReference>
<dbReference type="EC" id="6.3.4.19" evidence="6"/>
<organism evidence="8 9">
    <name type="scientific">Aquimixticola soesokkakensis</name>
    <dbReference type="NCBI Taxonomy" id="1519096"/>
    <lineage>
        <taxon>Bacteria</taxon>
        <taxon>Pseudomonadati</taxon>
        <taxon>Pseudomonadota</taxon>
        <taxon>Alphaproteobacteria</taxon>
        <taxon>Rhodobacterales</taxon>
        <taxon>Paracoccaceae</taxon>
        <taxon>Aquimixticola</taxon>
    </lineage>
</organism>
<comment type="domain">
    <text evidence="6">The N-terminal region contains the highly conserved SGGXDS motif, predicted to be a P-loop motif involved in ATP binding.</text>
</comment>
<dbReference type="GO" id="GO:0032267">
    <property type="term" value="F:tRNA(Ile)-lysidine synthase activity"/>
    <property type="evidence" value="ECO:0007669"/>
    <property type="project" value="UniProtKB-EC"/>
</dbReference>
<keyword evidence="4 6" id="KW-0067">ATP-binding</keyword>
<dbReference type="PANTHER" id="PTHR43033:SF5">
    <property type="entry name" value="TRNA(ILE)-LYSIDINE SYNTHETASE"/>
    <property type="match status" value="1"/>
</dbReference>
<comment type="function">
    <text evidence="6">Ligates lysine onto the cytidine present at position 34 of the AUA codon-specific tRNA(Ile) that contains the anticodon CAU, in an ATP-dependent manner. Cytidine is converted to lysidine, thus changing the amino acid specificity of the tRNA from methionine to isoleucine.</text>
</comment>
<dbReference type="AlphaFoldDB" id="A0A1Y5S764"/>
<keyword evidence="3 6" id="KW-0547">Nucleotide-binding</keyword>
<comment type="similarity">
    <text evidence="6">Belongs to the tRNA(Ile)-lysidine synthase family.</text>
</comment>
<evidence type="ECO:0000256" key="5">
    <source>
        <dbReference type="ARBA" id="ARBA00048539"/>
    </source>
</evidence>
<dbReference type="Proteomes" id="UP000193862">
    <property type="component" value="Unassembled WGS sequence"/>
</dbReference>
<evidence type="ECO:0000256" key="4">
    <source>
        <dbReference type="ARBA" id="ARBA00022840"/>
    </source>
</evidence>
<comment type="catalytic activity">
    <reaction evidence="5 6">
        <text>cytidine(34) in tRNA(Ile2) + L-lysine + ATP = lysidine(34) in tRNA(Ile2) + AMP + diphosphate + H(+)</text>
        <dbReference type="Rhea" id="RHEA:43744"/>
        <dbReference type="Rhea" id="RHEA-COMP:10625"/>
        <dbReference type="Rhea" id="RHEA-COMP:10670"/>
        <dbReference type="ChEBI" id="CHEBI:15378"/>
        <dbReference type="ChEBI" id="CHEBI:30616"/>
        <dbReference type="ChEBI" id="CHEBI:32551"/>
        <dbReference type="ChEBI" id="CHEBI:33019"/>
        <dbReference type="ChEBI" id="CHEBI:82748"/>
        <dbReference type="ChEBI" id="CHEBI:83665"/>
        <dbReference type="ChEBI" id="CHEBI:456215"/>
        <dbReference type="EC" id="6.3.4.19"/>
    </reaction>
</comment>
<proteinExistence type="inferred from homology"/>
<keyword evidence="6" id="KW-0963">Cytoplasm</keyword>
<evidence type="ECO:0000256" key="6">
    <source>
        <dbReference type="HAMAP-Rule" id="MF_01161"/>
    </source>
</evidence>
<feature type="binding site" evidence="6">
    <location>
        <begin position="30"/>
        <end position="35"/>
    </location>
    <ligand>
        <name>ATP</name>
        <dbReference type="ChEBI" id="CHEBI:30616"/>
    </ligand>
</feature>
<dbReference type="OrthoDB" id="9807403at2"/>
<evidence type="ECO:0000256" key="1">
    <source>
        <dbReference type="ARBA" id="ARBA00022598"/>
    </source>
</evidence>
<dbReference type="CDD" id="cd01992">
    <property type="entry name" value="TilS_N"/>
    <property type="match status" value="1"/>
</dbReference>
<dbReference type="GO" id="GO:0005737">
    <property type="term" value="C:cytoplasm"/>
    <property type="evidence" value="ECO:0007669"/>
    <property type="project" value="UniProtKB-SubCell"/>
</dbReference>
<dbReference type="SUPFAM" id="SSF52402">
    <property type="entry name" value="Adenine nucleotide alpha hydrolases-like"/>
    <property type="match status" value="1"/>
</dbReference>
<evidence type="ECO:0000313" key="9">
    <source>
        <dbReference type="Proteomes" id="UP000193862"/>
    </source>
</evidence>
<gene>
    <name evidence="6 8" type="primary">tilS</name>
    <name evidence="8" type="ORF">AQS8620_01092</name>
</gene>
<keyword evidence="9" id="KW-1185">Reference proteome</keyword>
<dbReference type="Gene3D" id="3.40.50.620">
    <property type="entry name" value="HUPs"/>
    <property type="match status" value="1"/>
</dbReference>
<evidence type="ECO:0000259" key="7">
    <source>
        <dbReference type="Pfam" id="PF01171"/>
    </source>
</evidence>
<evidence type="ECO:0000313" key="8">
    <source>
        <dbReference type="EMBL" id="SLN32727.1"/>
    </source>
</evidence>
<dbReference type="NCBIfam" id="TIGR02432">
    <property type="entry name" value="lysidine_TilS_N"/>
    <property type="match status" value="1"/>
</dbReference>
<accession>A0A1Y5S764</accession>
<keyword evidence="1 6" id="KW-0436">Ligase</keyword>
<comment type="subcellular location">
    <subcellularLocation>
        <location evidence="6">Cytoplasm</location>
    </subcellularLocation>
</comment>
<evidence type="ECO:0000256" key="3">
    <source>
        <dbReference type="ARBA" id="ARBA00022741"/>
    </source>
</evidence>
<evidence type="ECO:0000256" key="2">
    <source>
        <dbReference type="ARBA" id="ARBA00022694"/>
    </source>
</evidence>
<dbReference type="HAMAP" id="MF_01161">
    <property type="entry name" value="tRNA_Ile_lys_synt"/>
    <property type="match status" value="1"/>
</dbReference>
<protein>
    <recommendedName>
        <fullName evidence="6">tRNA(Ile)-lysidine synthase</fullName>
        <ecNumber evidence="6">6.3.4.19</ecNumber>
    </recommendedName>
    <alternativeName>
        <fullName evidence="6">tRNA(Ile)-2-lysyl-cytidine synthase</fullName>
    </alternativeName>
    <alternativeName>
        <fullName evidence="6">tRNA(Ile)-lysidine synthetase</fullName>
    </alternativeName>
</protein>
<dbReference type="InterPro" id="IPR014729">
    <property type="entry name" value="Rossmann-like_a/b/a_fold"/>
</dbReference>
<dbReference type="InterPro" id="IPR011063">
    <property type="entry name" value="TilS/TtcA_N"/>
</dbReference>
<sequence>MSAPNIPFLLHCIASAFAHDKPRAVGVAVSGGGDSMAMLRLMVEWAGREKITLHAVTVDHGLRAEAAQEARFVGDTCAALGVSHDILRWDDWDGSGNLQGAARRARYTLIGEWARGRGLGCVALAHTADDQAETFFMRLAREAGLDGLTGMARRREEGGLTWVRPLLMQERFELRAYLREIRQPWIDDPSNDDAAFERVKARKAMGELAPLGIDMHVVGRVMDHLAQVQQALDVATQAHARSCLRVAGGALCINRRKFGQAAPEINRRLMSQALRWLSSADYGPRAMALQDFLSALLRGRAATLHGCRLLAGKEEVWLLREYGAIAGLAVPAGALWDQRWQLKCEQSEGLVIRALGSDGLGARPEWRASGLPREVLEVSPGLWQGDNLRVAPLLDSGSDGLWTVPDGVHFFSTLLSH</sequence>